<organism evidence="1 2">
    <name type="scientific">Paraburkholderia rhizosphaerae</name>
    <dbReference type="NCBI Taxonomy" id="480658"/>
    <lineage>
        <taxon>Bacteria</taxon>
        <taxon>Pseudomonadati</taxon>
        <taxon>Pseudomonadota</taxon>
        <taxon>Betaproteobacteria</taxon>
        <taxon>Burkholderiales</taxon>
        <taxon>Burkholderiaceae</taxon>
        <taxon>Paraburkholderia</taxon>
    </lineage>
</organism>
<name>A0A4R8LZ37_9BURK</name>
<comment type="caution">
    <text evidence="1">The sequence shown here is derived from an EMBL/GenBank/DDBJ whole genome shotgun (WGS) entry which is preliminary data.</text>
</comment>
<dbReference type="EMBL" id="SORE01000006">
    <property type="protein sequence ID" value="TDY51956.1"/>
    <property type="molecule type" value="Genomic_DNA"/>
</dbReference>
<sequence>MYADAVDVRFDSAHLFLELADGRAIEFPLRWFPVLEAATTDEREHFAISLDRQQLYWPELDEDMSVPALLLSLPDTLH</sequence>
<dbReference type="Gene3D" id="3.30.2020.40">
    <property type="entry name" value="Uncharacterised protein PF10387, DUF2442"/>
    <property type="match status" value="1"/>
</dbReference>
<evidence type="ECO:0000313" key="1">
    <source>
        <dbReference type="EMBL" id="TDY51956.1"/>
    </source>
</evidence>
<protein>
    <submittedName>
        <fullName evidence="1">Uncharacterized protein DUF2442</fullName>
    </submittedName>
</protein>
<dbReference type="AlphaFoldDB" id="A0A4R8LZ37"/>
<dbReference type="Proteomes" id="UP000295509">
    <property type="component" value="Unassembled WGS sequence"/>
</dbReference>
<dbReference type="OrthoDB" id="9807561at2"/>
<dbReference type="RefSeq" id="WP_134191718.1">
    <property type="nucleotide sequence ID" value="NZ_JBHLUW010000056.1"/>
</dbReference>
<accession>A0A4R8LZ37</accession>
<keyword evidence="2" id="KW-1185">Reference proteome</keyword>
<dbReference type="Pfam" id="PF10387">
    <property type="entry name" value="DUF2442"/>
    <property type="match status" value="1"/>
</dbReference>
<evidence type="ECO:0000313" key="2">
    <source>
        <dbReference type="Proteomes" id="UP000295509"/>
    </source>
</evidence>
<dbReference type="InterPro" id="IPR018841">
    <property type="entry name" value="DUF2442"/>
</dbReference>
<gene>
    <name evidence="1" type="ORF">BX592_106253</name>
</gene>
<reference evidence="1 2" key="1">
    <citation type="submission" date="2019-03" db="EMBL/GenBank/DDBJ databases">
        <title>Genomic Encyclopedia of Type Strains, Phase III (KMG-III): the genomes of soil and plant-associated and newly described type strains.</title>
        <authorList>
            <person name="Whitman W."/>
        </authorList>
    </citation>
    <scope>NUCLEOTIDE SEQUENCE [LARGE SCALE GENOMIC DNA]</scope>
    <source>
        <strain evidence="1 2">LMG 29544</strain>
    </source>
</reference>
<proteinExistence type="predicted"/>